<evidence type="ECO:0000313" key="2">
    <source>
        <dbReference type="EMBL" id="GAA3598124.1"/>
    </source>
</evidence>
<comment type="caution">
    <text evidence="2">The sequence shown here is derived from an EMBL/GenBank/DDBJ whole genome shotgun (WGS) entry which is preliminary data.</text>
</comment>
<keyword evidence="3" id="KW-1185">Reference proteome</keyword>
<dbReference type="PANTHER" id="PTHR40758:SF1">
    <property type="entry name" value="CONSERVED PROTEIN"/>
    <property type="match status" value="1"/>
</dbReference>
<dbReference type="PANTHER" id="PTHR40758">
    <property type="entry name" value="CONSERVED PROTEIN"/>
    <property type="match status" value="1"/>
</dbReference>
<dbReference type="Proteomes" id="UP001501074">
    <property type="component" value="Unassembled WGS sequence"/>
</dbReference>
<evidence type="ECO:0000313" key="3">
    <source>
        <dbReference type="Proteomes" id="UP001501074"/>
    </source>
</evidence>
<dbReference type="EMBL" id="BAAAZO010000002">
    <property type="protein sequence ID" value="GAA3598124.1"/>
    <property type="molecule type" value="Genomic_DNA"/>
</dbReference>
<gene>
    <name evidence="2" type="ORF">GCM10022223_11750</name>
</gene>
<reference evidence="3" key="1">
    <citation type="journal article" date="2019" name="Int. J. Syst. Evol. Microbiol.">
        <title>The Global Catalogue of Microorganisms (GCM) 10K type strain sequencing project: providing services to taxonomists for standard genome sequencing and annotation.</title>
        <authorList>
            <consortium name="The Broad Institute Genomics Platform"/>
            <consortium name="The Broad Institute Genome Sequencing Center for Infectious Disease"/>
            <person name="Wu L."/>
            <person name="Ma J."/>
        </authorList>
    </citation>
    <scope>NUCLEOTIDE SEQUENCE [LARGE SCALE GENOMIC DNA]</scope>
    <source>
        <strain evidence="3">JCM 16902</strain>
    </source>
</reference>
<sequence>MPATLNFTDLLRLLDERYAAFRSVIASAPDLDAQVPTCPGWTLFDLAAHIGEGRRSWASTVAAGPSGTGRVPFSGTPAAPREPEALVEWLAQSCQELLDALVETGPDRGCWSWWGDSQTPLTTGAVARHQLHEISMHTYDAQVAVGGPQPLPTQIAVDGVEEFLFTCCSTTTIAWPHEPATIDYEVTEGRSWRQHLSVEGSRITRNDGTESAAGVRIRGAASDLMLFLFDRISIETLVIDGDRKIVDQVTTWDWSA</sequence>
<dbReference type="InterPro" id="IPR017517">
    <property type="entry name" value="Maleyloyr_isom"/>
</dbReference>
<evidence type="ECO:0000259" key="1">
    <source>
        <dbReference type="Pfam" id="PF11716"/>
    </source>
</evidence>
<dbReference type="InterPro" id="IPR024344">
    <property type="entry name" value="MDMPI_metal-binding"/>
</dbReference>
<feature type="domain" description="Mycothiol-dependent maleylpyruvate isomerase metal-binding" evidence="1">
    <location>
        <begin position="11"/>
        <end position="142"/>
    </location>
</feature>
<dbReference type="RefSeq" id="WP_231485926.1">
    <property type="nucleotide sequence ID" value="NZ_BAAAZO010000002.1"/>
</dbReference>
<proteinExistence type="predicted"/>
<dbReference type="Gene3D" id="1.20.120.450">
    <property type="entry name" value="dinb family like domain"/>
    <property type="match status" value="1"/>
</dbReference>
<dbReference type="NCBIfam" id="TIGR03083">
    <property type="entry name" value="maleylpyruvate isomerase family mycothiol-dependent enzyme"/>
    <property type="match status" value="1"/>
</dbReference>
<protein>
    <submittedName>
        <fullName evidence="2">Maleylpyruvate isomerase family mycothiol-dependent enzyme</fullName>
    </submittedName>
</protein>
<keyword evidence="2" id="KW-0413">Isomerase</keyword>
<dbReference type="GO" id="GO:0016853">
    <property type="term" value="F:isomerase activity"/>
    <property type="evidence" value="ECO:0007669"/>
    <property type="project" value="UniProtKB-KW"/>
</dbReference>
<name>A0ABP6Z5I0_9ACTN</name>
<dbReference type="InterPro" id="IPR034660">
    <property type="entry name" value="DinB/YfiT-like"/>
</dbReference>
<dbReference type="SUPFAM" id="SSF109854">
    <property type="entry name" value="DinB/YfiT-like putative metalloenzymes"/>
    <property type="match status" value="1"/>
</dbReference>
<accession>A0ABP6Z5I0</accession>
<organism evidence="2 3">
    <name type="scientific">Kineosporia mesophila</name>
    <dbReference type="NCBI Taxonomy" id="566012"/>
    <lineage>
        <taxon>Bacteria</taxon>
        <taxon>Bacillati</taxon>
        <taxon>Actinomycetota</taxon>
        <taxon>Actinomycetes</taxon>
        <taxon>Kineosporiales</taxon>
        <taxon>Kineosporiaceae</taxon>
        <taxon>Kineosporia</taxon>
    </lineage>
</organism>
<dbReference type="Pfam" id="PF11716">
    <property type="entry name" value="MDMPI_N"/>
    <property type="match status" value="1"/>
</dbReference>